<reference evidence="1" key="2">
    <citation type="submission" date="2023-05" db="EMBL/GenBank/DDBJ databases">
        <authorList>
            <consortium name="Lawrence Berkeley National Laboratory"/>
            <person name="Steindorff A."/>
            <person name="Hensen N."/>
            <person name="Bonometti L."/>
            <person name="Westerberg I."/>
            <person name="Brannstrom I.O."/>
            <person name="Guillou S."/>
            <person name="Cros-Aarteil S."/>
            <person name="Calhoun S."/>
            <person name="Haridas S."/>
            <person name="Kuo A."/>
            <person name="Mondo S."/>
            <person name="Pangilinan J."/>
            <person name="Riley R."/>
            <person name="Labutti K."/>
            <person name="Andreopoulos B."/>
            <person name="Lipzen A."/>
            <person name="Chen C."/>
            <person name="Yanf M."/>
            <person name="Daum C."/>
            <person name="Ng V."/>
            <person name="Clum A."/>
            <person name="Ohm R."/>
            <person name="Martin F."/>
            <person name="Silar P."/>
            <person name="Natvig D."/>
            <person name="Lalanne C."/>
            <person name="Gautier V."/>
            <person name="Ament-Velasquez S.L."/>
            <person name="Kruys A."/>
            <person name="Hutchinson M.I."/>
            <person name="Powell A.J."/>
            <person name="Barry K."/>
            <person name="Miller A.N."/>
            <person name="Grigoriev I.V."/>
            <person name="Debuchy R."/>
            <person name="Gladieux P."/>
            <person name="Thoren M.H."/>
            <person name="Johannesson H."/>
        </authorList>
    </citation>
    <scope>NUCLEOTIDE SEQUENCE</scope>
    <source>
        <strain evidence="1">CBS 892.96</strain>
    </source>
</reference>
<organism evidence="1 2">
    <name type="scientific">Triangularia setosa</name>
    <dbReference type="NCBI Taxonomy" id="2587417"/>
    <lineage>
        <taxon>Eukaryota</taxon>
        <taxon>Fungi</taxon>
        <taxon>Dikarya</taxon>
        <taxon>Ascomycota</taxon>
        <taxon>Pezizomycotina</taxon>
        <taxon>Sordariomycetes</taxon>
        <taxon>Sordariomycetidae</taxon>
        <taxon>Sordariales</taxon>
        <taxon>Podosporaceae</taxon>
        <taxon>Triangularia</taxon>
    </lineage>
</organism>
<dbReference type="AlphaFoldDB" id="A0AAN6VYR3"/>
<comment type="caution">
    <text evidence="1">The sequence shown here is derived from an EMBL/GenBank/DDBJ whole genome shotgun (WGS) entry which is preliminary data.</text>
</comment>
<name>A0AAN6VYR3_9PEZI</name>
<accession>A0AAN6VYR3</accession>
<sequence length="96" mass="10204">MRPMVPVSMVMPMVGYSMGAPPVSMPTSIQSLVWTTTVSPSAGIPIQIILYNPAGTIVGPVGPVQAPMNGYAPPMRREFSFNIVDILASHSMVESD</sequence>
<evidence type="ECO:0000313" key="2">
    <source>
        <dbReference type="Proteomes" id="UP001302321"/>
    </source>
</evidence>
<protein>
    <submittedName>
        <fullName evidence="1">Uncharacterized protein</fullName>
    </submittedName>
</protein>
<dbReference type="EMBL" id="MU866458">
    <property type="protein sequence ID" value="KAK4172155.1"/>
    <property type="molecule type" value="Genomic_DNA"/>
</dbReference>
<proteinExistence type="predicted"/>
<reference evidence="1" key="1">
    <citation type="journal article" date="2023" name="Mol. Phylogenet. Evol.">
        <title>Genome-scale phylogeny and comparative genomics of the fungal order Sordariales.</title>
        <authorList>
            <person name="Hensen N."/>
            <person name="Bonometti L."/>
            <person name="Westerberg I."/>
            <person name="Brannstrom I.O."/>
            <person name="Guillou S."/>
            <person name="Cros-Aarteil S."/>
            <person name="Calhoun S."/>
            <person name="Haridas S."/>
            <person name="Kuo A."/>
            <person name="Mondo S."/>
            <person name="Pangilinan J."/>
            <person name="Riley R."/>
            <person name="LaButti K."/>
            <person name="Andreopoulos B."/>
            <person name="Lipzen A."/>
            <person name="Chen C."/>
            <person name="Yan M."/>
            <person name="Daum C."/>
            <person name="Ng V."/>
            <person name="Clum A."/>
            <person name="Steindorff A."/>
            <person name="Ohm R.A."/>
            <person name="Martin F."/>
            <person name="Silar P."/>
            <person name="Natvig D.O."/>
            <person name="Lalanne C."/>
            <person name="Gautier V."/>
            <person name="Ament-Velasquez S.L."/>
            <person name="Kruys A."/>
            <person name="Hutchinson M.I."/>
            <person name="Powell A.J."/>
            <person name="Barry K."/>
            <person name="Miller A.N."/>
            <person name="Grigoriev I.V."/>
            <person name="Debuchy R."/>
            <person name="Gladieux P."/>
            <person name="Hiltunen Thoren M."/>
            <person name="Johannesson H."/>
        </authorList>
    </citation>
    <scope>NUCLEOTIDE SEQUENCE</scope>
    <source>
        <strain evidence="1">CBS 892.96</strain>
    </source>
</reference>
<evidence type="ECO:0000313" key="1">
    <source>
        <dbReference type="EMBL" id="KAK4172155.1"/>
    </source>
</evidence>
<keyword evidence="2" id="KW-1185">Reference proteome</keyword>
<gene>
    <name evidence="1" type="ORF">QBC36DRAFT_294636</name>
</gene>
<dbReference type="Proteomes" id="UP001302321">
    <property type="component" value="Unassembled WGS sequence"/>
</dbReference>